<reference evidence="2 3" key="1">
    <citation type="submission" date="2020-02" db="EMBL/GenBank/DDBJ databases">
        <title>Whole-genome analyses of novel actinobacteria.</title>
        <authorList>
            <person name="Sahin N."/>
        </authorList>
    </citation>
    <scope>NUCLEOTIDE SEQUENCE [LARGE SCALE GENOMIC DNA]</scope>
    <source>
        <strain evidence="2 3">A7024</strain>
    </source>
</reference>
<feature type="compositionally biased region" description="Gly residues" evidence="1">
    <location>
        <begin position="172"/>
        <end position="184"/>
    </location>
</feature>
<gene>
    <name evidence="2" type="ORF">G5C51_40925</name>
</gene>
<evidence type="ECO:0000313" key="2">
    <source>
        <dbReference type="EMBL" id="NGN70233.1"/>
    </source>
</evidence>
<keyword evidence="3" id="KW-1185">Reference proteome</keyword>
<protein>
    <submittedName>
        <fullName evidence="2">Uncharacterized protein</fullName>
    </submittedName>
</protein>
<name>A0A6G4UDK4_9ACTN</name>
<accession>A0A6G4UDK4</accession>
<dbReference type="EMBL" id="JAAKZV010000444">
    <property type="protein sequence ID" value="NGN70233.1"/>
    <property type="molecule type" value="Genomic_DNA"/>
</dbReference>
<feature type="compositionally biased region" description="Low complexity" evidence="1">
    <location>
        <begin position="112"/>
        <end position="121"/>
    </location>
</feature>
<feature type="compositionally biased region" description="Low complexity" evidence="1">
    <location>
        <begin position="145"/>
        <end position="162"/>
    </location>
</feature>
<evidence type="ECO:0000313" key="3">
    <source>
        <dbReference type="Proteomes" id="UP000481583"/>
    </source>
</evidence>
<feature type="compositionally biased region" description="Basic and acidic residues" evidence="1">
    <location>
        <begin position="197"/>
        <end position="206"/>
    </location>
</feature>
<evidence type="ECO:0000256" key="1">
    <source>
        <dbReference type="SAM" id="MobiDB-lite"/>
    </source>
</evidence>
<organism evidence="2 3">
    <name type="scientific">Streptomyces coryli</name>
    <dbReference type="NCBI Taxonomy" id="1128680"/>
    <lineage>
        <taxon>Bacteria</taxon>
        <taxon>Bacillati</taxon>
        <taxon>Actinomycetota</taxon>
        <taxon>Actinomycetes</taxon>
        <taxon>Kitasatosporales</taxon>
        <taxon>Streptomycetaceae</taxon>
        <taxon>Streptomyces</taxon>
    </lineage>
</organism>
<feature type="region of interest" description="Disordered" evidence="1">
    <location>
        <begin position="1"/>
        <end position="287"/>
    </location>
</feature>
<proteinExistence type="predicted"/>
<dbReference type="Proteomes" id="UP000481583">
    <property type="component" value="Unassembled WGS sequence"/>
</dbReference>
<feature type="non-terminal residue" evidence="2">
    <location>
        <position position="287"/>
    </location>
</feature>
<comment type="caution">
    <text evidence="2">The sequence shown here is derived from an EMBL/GenBank/DDBJ whole genome shotgun (WGS) entry which is preliminary data.</text>
</comment>
<sequence length="287" mass="27813">MSRENDNPSSGPQGRGGDAAYPSGTPPYPSAGAGAEGDDTPKTETTLTTRIRINIPGSRPIPPVVMRTPVDSSEGADGRDGAEAGRAPLPQRPASTSAAVGASAGGTGAGAAAGAQTATGSAGDGEEEKTSDWFAPRKPSGQTSGGQTPSPAPSSGAPADQGNGASYPAGTPGAGSGRPPGTGPLGDLPPGFPVPHAAEEPEDRNPSDTPRQGTPSFPDANPLTANTPADAPPLRPDQTSGHGFATGDPASANPVRPDGLPSLPTRQPGGAGKAPTPPAAPSGPTSG</sequence>
<dbReference type="AlphaFoldDB" id="A0A6G4UDK4"/>